<reference evidence="2 3" key="1">
    <citation type="submission" date="2024-05" db="EMBL/GenBank/DDBJ databases">
        <authorList>
            <person name="Wallberg A."/>
        </authorList>
    </citation>
    <scope>NUCLEOTIDE SEQUENCE [LARGE SCALE GENOMIC DNA]</scope>
</reference>
<name>A0AAV2S312_MEGNR</name>
<dbReference type="InterPro" id="IPR026784">
    <property type="entry name" value="Coact_PPARg"/>
</dbReference>
<accession>A0AAV2S312</accession>
<gene>
    <name evidence="2" type="ORF">MNOR_LOCUS31198</name>
</gene>
<dbReference type="PANTHER" id="PTHR15976">
    <property type="entry name" value="CONSTITUTIVE COACTIVATOR OF PEROXISOME PROLIFERATOR-ACTIVATED RECEPTOR GAMMA"/>
    <property type="match status" value="1"/>
</dbReference>
<organism evidence="2 3">
    <name type="scientific">Meganyctiphanes norvegica</name>
    <name type="common">Northern krill</name>
    <name type="synonym">Thysanopoda norvegica</name>
    <dbReference type="NCBI Taxonomy" id="48144"/>
    <lineage>
        <taxon>Eukaryota</taxon>
        <taxon>Metazoa</taxon>
        <taxon>Ecdysozoa</taxon>
        <taxon>Arthropoda</taxon>
        <taxon>Crustacea</taxon>
        <taxon>Multicrustacea</taxon>
        <taxon>Malacostraca</taxon>
        <taxon>Eumalacostraca</taxon>
        <taxon>Eucarida</taxon>
        <taxon>Euphausiacea</taxon>
        <taxon>Euphausiidae</taxon>
        <taxon>Meganyctiphanes</taxon>
    </lineage>
</organism>
<dbReference type="Gene3D" id="3.40.50.1010">
    <property type="entry name" value="5'-nuclease"/>
    <property type="match status" value="1"/>
</dbReference>
<dbReference type="SUPFAM" id="SSF88723">
    <property type="entry name" value="PIN domain-like"/>
    <property type="match status" value="1"/>
</dbReference>
<evidence type="ECO:0000256" key="1">
    <source>
        <dbReference type="ARBA" id="ARBA00009495"/>
    </source>
</evidence>
<sequence>MGIQGLKTFIEQRCPDGAMTVKISDRVKKAISEYDINEASLAIDANSCVHNWYKQTSKNGFTGGQWKEYQMTLQNFITDCKNLNLNLIFFFDGTTELSKKSVWYTRQEAKLRDIETIFSCLDMGVMPKVPTMPPTVPYFSKYILSSLGQTVICADGDADYDIMKFAVETPECIGVVANDTDYLAYPGSKPVFTPECFHPENDKALMWHKPALLKTLGLDEDDMPVFACLMGNDLTTDYSDELKNFKRRLGRGEWTTSIASTLNSFKSKNGCNLNLLEDQVLSHCEEFIFFCCSEIIYFT</sequence>
<proteinExistence type="inferred from homology"/>
<comment type="caution">
    <text evidence="2">The sequence shown here is derived from an EMBL/GenBank/DDBJ whole genome shotgun (WGS) entry which is preliminary data.</text>
</comment>
<evidence type="ECO:0000313" key="3">
    <source>
        <dbReference type="Proteomes" id="UP001497623"/>
    </source>
</evidence>
<comment type="similarity">
    <text evidence="1">Belongs to the constitutive coactivator of PPAR-gamma family.</text>
</comment>
<dbReference type="Proteomes" id="UP001497623">
    <property type="component" value="Unassembled WGS sequence"/>
</dbReference>
<protein>
    <submittedName>
        <fullName evidence="2">Uncharacterized protein</fullName>
    </submittedName>
</protein>
<keyword evidence="3" id="KW-1185">Reference proteome</keyword>
<dbReference type="AlphaFoldDB" id="A0AAV2S312"/>
<dbReference type="PANTHER" id="PTHR15976:SF17">
    <property type="entry name" value="CONSTITUTIVE COACTIVATOR OF PEROXISOME PROLIFERATOR-ACTIVATED RECEPTOR GAMMA"/>
    <property type="match status" value="1"/>
</dbReference>
<dbReference type="InterPro" id="IPR029060">
    <property type="entry name" value="PIN-like_dom_sf"/>
</dbReference>
<evidence type="ECO:0000313" key="2">
    <source>
        <dbReference type="EMBL" id="CAL4153582.1"/>
    </source>
</evidence>
<dbReference type="GO" id="GO:0005634">
    <property type="term" value="C:nucleus"/>
    <property type="evidence" value="ECO:0007669"/>
    <property type="project" value="TreeGrafter"/>
</dbReference>
<dbReference type="EMBL" id="CAXKWB010039731">
    <property type="protein sequence ID" value="CAL4153582.1"/>
    <property type="molecule type" value="Genomic_DNA"/>
</dbReference>